<gene>
    <name evidence="1" type="ORF">KC01_LOCUS31589</name>
</gene>
<dbReference type="InterPro" id="IPR005366">
    <property type="entry name" value="EMC8/9"/>
</dbReference>
<evidence type="ECO:0000313" key="2">
    <source>
        <dbReference type="Proteomes" id="UP001497482"/>
    </source>
</evidence>
<dbReference type="EMBL" id="OZ035826">
    <property type="protein sequence ID" value="CAL1604003.1"/>
    <property type="molecule type" value="Genomic_DNA"/>
</dbReference>
<proteinExistence type="predicted"/>
<evidence type="ECO:0008006" key="3">
    <source>
        <dbReference type="Google" id="ProtNLM"/>
    </source>
</evidence>
<dbReference type="AlphaFoldDB" id="A0AAV2LNM4"/>
<dbReference type="Proteomes" id="UP001497482">
    <property type="component" value="Chromosome 4"/>
</dbReference>
<accession>A0AAV2LNM4</accession>
<protein>
    <recommendedName>
        <fullName evidence="3">ER membrane protein complex subunit 8</fullName>
    </recommendedName>
</protein>
<name>A0AAV2LNM4_KNICA</name>
<keyword evidence="2" id="KW-1185">Reference proteome</keyword>
<reference evidence="1 2" key="1">
    <citation type="submission" date="2024-04" db="EMBL/GenBank/DDBJ databases">
        <authorList>
            <person name="Waldvogel A.-M."/>
            <person name="Schoenle A."/>
        </authorList>
    </citation>
    <scope>NUCLEOTIDE SEQUENCE [LARGE SCALE GENOMIC DNA]</scope>
</reference>
<dbReference type="Pfam" id="PF03665">
    <property type="entry name" value="UPF0172"/>
    <property type="match status" value="1"/>
</dbReference>
<sequence>MLEVALTLIDTWCKENNYIISGYYQANERSKDSRVNQVAEKVASRISDNFSEAAIVMVDNSRLTVSCFEPIVNIYDHHENKWKHRDVTVDSFEDWNEAQKITSALLESRCYENLIDFDNHLDDLRNDWTNPVINKSVLDLC</sequence>
<evidence type="ECO:0000313" key="1">
    <source>
        <dbReference type="EMBL" id="CAL1604003.1"/>
    </source>
</evidence>
<dbReference type="CDD" id="cd08060">
    <property type="entry name" value="MPN_UPF0172"/>
    <property type="match status" value="1"/>
</dbReference>
<dbReference type="PANTHER" id="PTHR12941">
    <property type="entry name" value="ER MEMBRANE PROTEIN COMPLEX"/>
    <property type="match status" value="1"/>
</dbReference>
<dbReference type="PANTHER" id="PTHR12941:SF13">
    <property type="entry name" value="ER MEMBRANE PROTEIN COMPLEX SUBUNIT 8"/>
    <property type="match status" value="1"/>
</dbReference>
<dbReference type="GO" id="GO:0072546">
    <property type="term" value="C:EMC complex"/>
    <property type="evidence" value="ECO:0007669"/>
    <property type="project" value="InterPro"/>
</dbReference>
<organism evidence="1 2">
    <name type="scientific">Knipowitschia caucasica</name>
    <name type="common">Caucasian dwarf goby</name>
    <name type="synonym">Pomatoschistus caucasicus</name>
    <dbReference type="NCBI Taxonomy" id="637954"/>
    <lineage>
        <taxon>Eukaryota</taxon>
        <taxon>Metazoa</taxon>
        <taxon>Chordata</taxon>
        <taxon>Craniata</taxon>
        <taxon>Vertebrata</taxon>
        <taxon>Euteleostomi</taxon>
        <taxon>Actinopterygii</taxon>
        <taxon>Neopterygii</taxon>
        <taxon>Teleostei</taxon>
        <taxon>Neoteleostei</taxon>
        <taxon>Acanthomorphata</taxon>
        <taxon>Gobiaria</taxon>
        <taxon>Gobiiformes</taxon>
        <taxon>Gobioidei</taxon>
        <taxon>Gobiidae</taxon>
        <taxon>Gobiinae</taxon>
        <taxon>Knipowitschia</taxon>
    </lineage>
</organism>